<proteinExistence type="predicted"/>
<evidence type="ECO:0000256" key="2">
    <source>
        <dbReference type="ARBA" id="ARBA00022525"/>
    </source>
</evidence>
<evidence type="ECO:0000256" key="1">
    <source>
        <dbReference type="ARBA" id="ARBA00004613"/>
    </source>
</evidence>
<evidence type="ECO:0000256" key="4">
    <source>
        <dbReference type="SAM" id="SignalP"/>
    </source>
</evidence>
<dbReference type="EMBL" id="HBUF01006266">
    <property type="protein sequence ID" value="CAG6607045.1"/>
    <property type="molecule type" value="Transcribed_RNA"/>
</dbReference>
<comment type="subcellular location">
    <subcellularLocation>
        <location evidence="1">Secreted</location>
    </subcellularLocation>
</comment>
<keyword evidence="3 4" id="KW-0732">Signal</keyword>
<dbReference type="SUPFAM" id="SSF57501">
    <property type="entry name" value="Cystine-knot cytokines"/>
    <property type="match status" value="1"/>
</dbReference>
<feature type="chain" id="PRO_5036261355" evidence="4">
    <location>
        <begin position="40"/>
        <end position="154"/>
    </location>
</feature>
<dbReference type="EMBL" id="HBUF01006267">
    <property type="protein sequence ID" value="CAG6607046.1"/>
    <property type="molecule type" value="Transcribed_RNA"/>
</dbReference>
<sequence length="154" mass="17742">MKIAFAATTKTIKRTSKLESNMNSTGRLILLFLIGFVFCNDEEPDYMGINLDLHTEYYDCRPYPQVVQFEPHPDGKTYSVSAVRVDRCGATYRKYPKSCEPTKQELVRYKLVALQGGPVTTSLYKHTQCAWGCKKKDCDSYHTFNEEKCQCERL</sequence>
<dbReference type="InterPro" id="IPR029034">
    <property type="entry name" value="Cystine-knot_cytokine"/>
</dbReference>
<dbReference type="GO" id="GO:0005576">
    <property type="term" value="C:extracellular region"/>
    <property type="evidence" value="ECO:0007669"/>
    <property type="project" value="UniProtKB-SubCell"/>
</dbReference>
<reference evidence="5" key="1">
    <citation type="submission" date="2021-05" db="EMBL/GenBank/DDBJ databases">
        <authorList>
            <person name="Alioto T."/>
            <person name="Alioto T."/>
            <person name="Gomez Garrido J."/>
        </authorList>
    </citation>
    <scope>NUCLEOTIDE SEQUENCE</scope>
</reference>
<protein>
    <submittedName>
        <fullName evidence="5">Uncharacterized protein</fullName>
    </submittedName>
</protein>
<dbReference type="InterPro" id="IPR004153">
    <property type="entry name" value="CXCXC_repeat"/>
</dbReference>
<evidence type="ECO:0000256" key="3">
    <source>
        <dbReference type="ARBA" id="ARBA00022729"/>
    </source>
</evidence>
<name>A0A8D8LDD1_9HEMI</name>
<organism evidence="5">
    <name type="scientific">Cacopsylla melanoneura</name>
    <dbReference type="NCBI Taxonomy" id="428564"/>
    <lineage>
        <taxon>Eukaryota</taxon>
        <taxon>Metazoa</taxon>
        <taxon>Ecdysozoa</taxon>
        <taxon>Arthropoda</taxon>
        <taxon>Hexapoda</taxon>
        <taxon>Insecta</taxon>
        <taxon>Pterygota</taxon>
        <taxon>Neoptera</taxon>
        <taxon>Paraneoptera</taxon>
        <taxon>Hemiptera</taxon>
        <taxon>Sternorrhyncha</taxon>
        <taxon>Psylloidea</taxon>
        <taxon>Psyllidae</taxon>
        <taxon>Psyllinae</taxon>
        <taxon>Cacopsylla</taxon>
    </lineage>
</organism>
<dbReference type="Gene3D" id="2.10.90.10">
    <property type="entry name" value="Cystine-knot cytokines"/>
    <property type="match status" value="1"/>
</dbReference>
<accession>A0A8D8LDD1</accession>
<dbReference type="AlphaFoldDB" id="A0A8D8LDD1"/>
<feature type="signal peptide" evidence="4">
    <location>
        <begin position="1"/>
        <end position="39"/>
    </location>
</feature>
<evidence type="ECO:0000313" key="5">
    <source>
        <dbReference type="EMBL" id="CAG6607046.1"/>
    </source>
</evidence>
<dbReference type="Pfam" id="PF03128">
    <property type="entry name" value="CXCXC"/>
    <property type="match status" value="1"/>
</dbReference>
<keyword evidence="2" id="KW-0964">Secreted</keyword>